<protein>
    <submittedName>
        <fullName evidence="3">Uncharacterized protein</fullName>
    </submittedName>
</protein>
<feature type="chain" id="PRO_5038031107" evidence="2">
    <location>
        <begin position="39"/>
        <end position="232"/>
    </location>
</feature>
<dbReference type="AlphaFoldDB" id="A0A919GES2"/>
<proteinExistence type="predicted"/>
<gene>
    <name evidence="3" type="ORF">GCM10018781_70140</name>
</gene>
<reference evidence="3" key="1">
    <citation type="journal article" date="2014" name="Int. J. Syst. Evol. Microbiol.">
        <title>Complete genome sequence of Corynebacterium casei LMG S-19264T (=DSM 44701T), isolated from a smear-ripened cheese.</title>
        <authorList>
            <consortium name="US DOE Joint Genome Institute (JGI-PGF)"/>
            <person name="Walter F."/>
            <person name="Albersmeier A."/>
            <person name="Kalinowski J."/>
            <person name="Ruckert C."/>
        </authorList>
    </citation>
    <scope>NUCLEOTIDE SEQUENCE</scope>
    <source>
        <strain evidence="3">JCM 4646</strain>
    </source>
</reference>
<evidence type="ECO:0000256" key="2">
    <source>
        <dbReference type="SAM" id="SignalP"/>
    </source>
</evidence>
<sequence length="232" mass="24032">MKHRTSQRSSIIGRTAGRLGVLGGACLAALAVAAPADAVPFSSHPGRGVAAFADRATTHANRVHPDQYEDSFTVHELGTVFSVAANNRATAVSTGCSSQHPCRSIALSFQIVTMAGDDVRLNATNLGRAVNEQCPGCQTLAGAYQFVVSTAQPFALSPAAKSQLAAVHRRLDALDTSNDPVPVVKQRADDLAAQVKAILDREASSAPRGGAPGLAAKSGPSVTMHRHYDGAN</sequence>
<accession>A0A919GES2</accession>
<evidence type="ECO:0000256" key="1">
    <source>
        <dbReference type="SAM" id="MobiDB-lite"/>
    </source>
</evidence>
<organism evidence="3 4">
    <name type="scientific">Kitasatospora indigofera</name>
    <dbReference type="NCBI Taxonomy" id="67307"/>
    <lineage>
        <taxon>Bacteria</taxon>
        <taxon>Bacillati</taxon>
        <taxon>Actinomycetota</taxon>
        <taxon>Actinomycetes</taxon>
        <taxon>Kitasatosporales</taxon>
        <taxon>Streptomycetaceae</taxon>
        <taxon>Kitasatospora</taxon>
    </lineage>
</organism>
<evidence type="ECO:0000313" key="3">
    <source>
        <dbReference type="EMBL" id="GHH83303.1"/>
    </source>
</evidence>
<feature type="signal peptide" evidence="2">
    <location>
        <begin position="1"/>
        <end position="38"/>
    </location>
</feature>
<feature type="region of interest" description="Disordered" evidence="1">
    <location>
        <begin position="202"/>
        <end position="232"/>
    </location>
</feature>
<dbReference type="GeneID" id="95357270"/>
<reference evidence="3" key="2">
    <citation type="submission" date="2020-09" db="EMBL/GenBank/DDBJ databases">
        <authorList>
            <person name="Sun Q."/>
            <person name="Ohkuma M."/>
        </authorList>
    </citation>
    <scope>NUCLEOTIDE SEQUENCE</scope>
    <source>
        <strain evidence="3">JCM 4646</strain>
    </source>
</reference>
<name>A0A919GES2_9ACTN</name>
<keyword evidence="4" id="KW-1185">Reference proteome</keyword>
<evidence type="ECO:0000313" key="4">
    <source>
        <dbReference type="Proteomes" id="UP000617734"/>
    </source>
</evidence>
<comment type="caution">
    <text evidence="3">The sequence shown here is derived from an EMBL/GenBank/DDBJ whole genome shotgun (WGS) entry which is preliminary data.</text>
</comment>
<dbReference type="EMBL" id="BNBO01000064">
    <property type="protein sequence ID" value="GHH83303.1"/>
    <property type="molecule type" value="Genomic_DNA"/>
</dbReference>
<dbReference type="Proteomes" id="UP000617734">
    <property type="component" value="Unassembled WGS sequence"/>
</dbReference>
<keyword evidence="2" id="KW-0732">Signal</keyword>
<dbReference type="RefSeq" id="WP_190214953.1">
    <property type="nucleotide sequence ID" value="NZ_BNBO01000064.1"/>
</dbReference>